<comment type="caution">
    <text evidence="2">The sequence shown here is derived from an EMBL/GenBank/DDBJ whole genome shotgun (WGS) entry which is preliminary data.</text>
</comment>
<evidence type="ECO:0000313" key="3">
    <source>
        <dbReference type="Proteomes" id="UP000032582"/>
    </source>
</evidence>
<dbReference type="Pfam" id="PF19617">
    <property type="entry name" value="DUF6122"/>
    <property type="match status" value="1"/>
</dbReference>
<dbReference type="InterPro" id="IPR046125">
    <property type="entry name" value="DUF6122"/>
</dbReference>
<reference evidence="2 3" key="1">
    <citation type="submission" date="2015-02" db="EMBL/GenBank/DDBJ databases">
        <title>Whole genome shotgun sequencing of cultured foodborne pathogen.</title>
        <authorList>
            <person name="Timme R."/>
            <person name="Allard M.W."/>
            <person name="Strain E."/>
            <person name="Evans P.S."/>
            <person name="Brown E."/>
        </authorList>
    </citation>
    <scope>NUCLEOTIDE SEQUENCE [LARGE SCALE GENOMIC DNA]</scope>
    <source>
        <strain evidence="2 3">GCSL-TSO-24</strain>
    </source>
</reference>
<feature type="transmembrane region" description="Helical" evidence="1">
    <location>
        <begin position="63"/>
        <end position="82"/>
    </location>
</feature>
<accession>A0A0D8L4W0</accession>
<evidence type="ECO:0000313" key="2">
    <source>
        <dbReference type="EMBL" id="KJF76206.1"/>
    </source>
</evidence>
<organism evidence="2 3">
    <name type="scientific">Morganella morganii</name>
    <name type="common">Proteus morganii</name>
    <dbReference type="NCBI Taxonomy" id="582"/>
    <lineage>
        <taxon>Bacteria</taxon>
        <taxon>Pseudomonadati</taxon>
        <taxon>Pseudomonadota</taxon>
        <taxon>Gammaproteobacteria</taxon>
        <taxon>Enterobacterales</taxon>
        <taxon>Morganellaceae</taxon>
        <taxon>Morganella</taxon>
    </lineage>
</organism>
<protein>
    <recommendedName>
        <fullName evidence="4">Inner membrane protein</fullName>
    </recommendedName>
</protein>
<feature type="transmembrane region" description="Helical" evidence="1">
    <location>
        <begin position="6"/>
        <end position="26"/>
    </location>
</feature>
<dbReference type="PATRIC" id="fig|582.24.peg.6305"/>
<proteinExistence type="predicted"/>
<keyword evidence="1" id="KW-0812">Transmembrane</keyword>
<keyword evidence="1" id="KW-1133">Transmembrane helix</keyword>
<dbReference type="AlphaFoldDB" id="A0A0D8L4W0"/>
<sequence>MAFDIFRNILHYGCHFLVPVLFARLFWRQHWKAAAMIMIATMVMDADHLLADPIFDPDRCSVGFHPLHTVWAAIVYLILLLIPSWKVRAVAVGCLFHLFTDGMDCYMGSLKQGTEYAAVQVLKNPPGAGFCAAEIIRTDFSVPGPRLPRPVN</sequence>
<evidence type="ECO:0008006" key="4">
    <source>
        <dbReference type="Google" id="ProtNLM"/>
    </source>
</evidence>
<dbReference type="Proteomes" id="UP000032582">
    <property type="component" value="Unassembled WGS sequence"/>
</dbReference>
<evidence type="ECO:0000256" key="1">
    <source>
        <dbReference type="SAM" id="Phobius"/>
    </source>
</evidence>
<gene>
    <name evidence="2" type="ORF">UA45_19795</name>
</gene>
<dbReference type="EMBL" id="JZSH01000380">
    <property type="protein sequence ID" value="KJF76206.1"/>
    <property type="molecule type" value="Genomic_DNA"/>
</dbReference>
<keyword evidence="1" id="KW-0472">Membrane</keyword>
<name>A0A0D8L4W0_MORMO</name>